<evidence type="ECO:0000256" key="2">
    <source>
        <dbReference type="HAMAP-Rule" id="MF_00612"/>
    </source>
</evidence>
<comment type="caution">
    <text evidence="4">The sequence shown here is derived from an EMBL/GenBank/DDBJ whole genome shotgun (WGS) entry which is preliminary data.</text>
</comment>
<gene>
    <name evidence="4" type="ORF">P5G59_00500</name>
</gene>
<feature type="domain" description="YchJ-like middle NTF2-like" evidence="3">
    <location>
        <begin position="28"/>
        <end position="121"/>
    </location>
</feature>
<evidence type="ECO:0000313" key="4">
    <source>
        <dbReference type="EMBL" id="MDN4595606.1"/>
    </source>
</evidence>
<dbReference type="RefSeq" id="WP_301214962.1">
    <property type="nucleotide sequence ID" value="NZ_JAROCB010000001.1"/>
</dbReference>
<dbReference type="InterPro" id="IPR032710">
    <property type="entry name" value="NTF2-like_dom_sf"/>
</dbReference>
<dbReference type="Gene3D" id="3.10.450.50">
    <property type="match status" value="1"/>
</dbReference>
<comment type="similarity">
    <text evidence="1 2">Belongs to the UPF0225 family.</text>
</comment>
<dbReference type="Pfam" id="PF17775">
    <property type="entry name" value="YchJ_M-like"/>
    <property type="match status" value="1"/>
</dbReference>
<dbReference type="EMBL" id="JAROCB010000001">
    <property type="protein sequence ID" value="MDN4595606.1"/>
    <property type="molecule type" value="Genomic_DNA"/>
</dbReference>
<evidence type="ECO:0000259" key="3">
    <source>
        <dbReference type="Pfam" id="PF17775"/>
    </source>
</evidence>
<evidence type="ECO:0000256" key="1">
    <source>
        <dbReference type="ARBA" id="ARBA00010839"/>
    </source>
</evidence>
<dbReference type="Pfam" id="PF02810">
    <property type="entry name" value="SEC-C"/>
    <property type="match status" value="1"/>
</dbReference>
<name>A0ABT8IT16_9MICO</name>
<dbReference type="SUPFAM" id="SSF54427">
    <property type="entry name" value="NTF2-like"/>
    <property type="match status" value="1"/>
</dbReference>
<dbReference type="InterPro" id="IPR004027">
    <property type="entry name" value="SEC_C_motif"/>
</dbReference>
<keyword evidence="5" id="KW-1185">Reference proteome</keyword>
<protein>
    <recommendedName>
        <fullName evidence="2">UPF0225 protein P5G59_00500</fullName>
    </recommendedName>
</protein>
<dbReference type="InterPro" id="IPR023006">
    <property type="entry name" value="YchJ-like"/>
</dbReference>
<dbReference type="InterPro" id="IPR048469">
    <property type="entry name" value="YchJ-like_M"/>
</dbReference>
<dbReference type="HAMAP" id="MF_00612">
    <property type="entry name" value="UPF0225"/>
    <property type="match status" value="1"/>
</dbReference>
<sequence length="125" mass="14094">MTSRCPCLSGETYDACCGPLHRGEPAPTAERLMRSRFSAFALGDAGYLLRSWHPSTRPSALELDPGLVWYRLDIERTERGGPFDQDGVVGFTAYYKGAERGSLREVSRFVRERRDWFYVDALAAP</sequence>
<dbReference type="Proteomes" id="UP001174210">
    <property type="component" value="Unassembled WGS sequence"/>
</dbReference>
<evidence type="ECO:0000313" key="5">
    <source>
        <dbReference type="Proteomes" id="UP001174210"/>
    </source>
</evidence>
<accession>A0ABT8IT16</accession>
<organism evidence="4 5">
    <name type="scientific">Leifsonia virtsii</name>
    <dbReference type="NCBI Taxonomy" id="3035915"/>
    <lineage>
        <taxon>Bacteria</taxon>
        <taxon>Bacillati</taxon>
        <taxon>Actinomycetota</taxon>
        <taxon>Actinomycetes</taxon>
        <taxon>Micrococcales</taxon>
        <taxon>Microbacteriaceae</taxon>
        <taxon>Leifsonia</taxon>
    </lineage>
</organism>
<reference evidence="4" key="1">
    <citation type="submission" date="2023-03" db="EMBL/GenBank/DDBJ databases">
        <title>MT1 and MT2 Draft Genomes of Novel Species.</title>
        <authorList>
            <person name="Venkateswaran K."/>
        </authorList>
    </citation>
    <scope>NUCLEOTIDE SEQUENCE</scope>
    <source>
        <strain evidence="4">F6_8S_P_1A</strain>
    </source>
</reference>
<proteinExistence type="inferred from homology"/>